<reference evidence="4 5" key="2">
    <citation type="submission" date="2020-07" db="EMBL/GenBank/DDBJ databases">
        <title>Genome assembly of wild tea tree DASZ reveals pedigree and selection history of tea varieties.</title>
        <authorList>
            <person name="Zhang W."/>
        </authorList>
    </citation>
    <scope>NUCLEOTIDE SEQUENCE [LARGE SCALE GENOMIC DNA]</scope>
    <source>
        <strain evidence="5">cv. G240</strain>
        <tissue evidence="4">Leaf</tissue>
    </source>
</reference>
<dbReference type="Proteomes" id="UP000593564">
    <property type="component" value="Unassembled WGS sequence"/>
</dbReference>
<dbReference type="GO" id="GO:0005524">
    <property type="term" value="F:ATP binding"/>
    <property type="evidence" value="ECO:0007669"/>
    <property type="project" value="InterPro"/>
</dbReference>
<dbReference type="InterPro" id="IPR052583">
    <property type="entry name" value="ATP-helicase/E3_Ub-Ligase"/>
</dbReference>
<evidence type="ECO:0000313" key="5">
    <source>
        <dbReference type="Proteomes" id="UP000593564"/>
    </source>
</evidence>
<keyword evidence="5" id="KW-1185">Reference proteome</keyword>
<evidence type="ECO:0000256" key="2">
    <source>
        <dbReference type="SAM" id="MobiDB-lite"/>
    </source>
</evidence>
<sequence>MNVLQRPYLFIKAHFVILDLALQRGDVGAMRFTHKFFKQIMWRSSKLHVAEELQLPPQEECLTWLSFSPIEEHFYQRQHETCVNYAHEVIESFKDDILKQKITGSMSSEAASDPFITHLEAAKLLNSLLKLRQACCHPQVGSSGLRSLQQSPMTMDEILSVGKTKVEGEEALRKSVVALNGLAGIAIINQDFSQAASLYREALALAEEHSEDFRLDPLLNIHIHHNLAEILPLTPDYLQNKQFPESSKNKASGVYDVEKCDQHDGKREKISGEDSSDLTIDAENLPEYTSDPLANGSNHDKECDAKAHLHSKSSSDGCLITECENLKQKFLSVFNSKLSLVQQEFKKSHVQVCNAFSDRKNQHTVWWLEALHHIEQDKDSSSELIRKIGEAVSNTMKFSRSSKIASCFQSITALKYYIQTGLDSLEDSRKTLLDRLLEIDQTMGSPREEDIERVRYCPNCQANGDGLICVHCELDELFQVYEARLFRLNKGHDGVFTSAEEAVDLQKKKSALNHFYWTLSRPEKKSTSSSVNYEDNGGRRDAGEKVVVSRSPSELEVVLGIIKSFTKALLGRDGMASATKQLHLLESMRKEYAQARSLAIAQAQVLRAHDEIKMATSRLRLRENEDDNSIDALGPGELDAASAENSSDKFLALTSLSRIKGQLRYLKGLVQSKQKLQLESPSYSSVNEVTMVSSSSTTGTEKGSAVKADEEACPVCQEKLKNQKMVFQCGHVTCCKYSSFKRCENSEASIIVHGSYGTKIEAITRRILWISSTDPKAKLLVFSSWNDVLDVLEHAFTANGISYIKMKGGRKAHVAISHFKGQGSSAKRRGEKHDQKTETKFVQVLLLLIQHGANGLNLLEAQHVILVEPLLNPAAEAQAIGRVHRIGQENKTLVHRFIVKNTVEESIYKLNRSRSTSSFISGNTKNQDQPVLTLKDVESLFTATPSTIPESDEKSSGNLMHLPASVAAVMAAERRLMEHTENPS</sequence>
<dbReference type="InterPro" id="IPR048686">
    <property type="entry name" value="SHPRH_helical_1st"/>
</dbReference>
<gene>
    <name evidence="4" type="ORF">HYC85_006128</name>
</gene>
<feature type="region of interest" description="Disordered" evidence="2">
    <location>
        <begin position="526"/>
        <end position="545"/>
    </location>
</feature>
<dbReference type="CDD" id="cd18793">
    <property type="entry name" value="SF2_C_SNF"/>
    <property type="match status" value="1"/>
</dbReference>
<protein>
    <recommendedName>
        <fullName evidence="3">Helicase C-terminal domain-containing protein</fullName>
    </recommendedName>
</protein>
<comment type="caution">
    <text evidence="4">The sequence shown here is derived from an EMBL/GenBank/DDBJ whole genome shotgun (WGS) entry which is preliminary data.</text>
</comment>
<proteinExistence type="predicted"/>
<evidence type="ECO:0000256" key="1">
    <source>
        <dbReference type="ARBA" id="ARBA00022801"/>
    </source>
</evidence>
<dbReference type="Pfam" id="PF00271">
    <property type="entry name" value="Helicase_C"/>
    <property type="match status" value="1"/>
</dbReference>
<feature type="domain" description="Helicase C-terminal" evidence="3">
    <location>
        <begin position="762"/>
        <end position="938"/>
    </location>
</feature>
<dbReference type="InterPro" id="IPR027417">
    <property type="entry name" value="P-loop_NTPase"/>
</dbReference>
<reference evidence="5" key="1">
    <citation type="journal article" date="2020" name="Nat. Commun.">
        <title>Genome assembly of wild tea tree DASZ reveals pedigree and selection history of tea varieties.</title>
        <authorList>
            <person name="Zhang W."/>
            <person name="Zhang Y."/>
            <person name="Qiu H."/>
            <person name="Guo Y."/>
            <person name="Wan H."/>
            <person name="Zhang X."/>
            <person name="Scossa F."/>
            <person name="Alseekh S."/>
            <person name="Zhang Q."/>
            <person name="Wang P."/>
            <person name="Xu L."/>
            <person name="Schmidt M.H."/>
            <person name="Jia X."/>
            <person name="Li D."/>
            <person name="Zhu A."/>
            <person name="Guo F."/>
            <person name="Chen W."/>
            <person name="Ni D."/>
            <person name="Usadel B."/>
            <person name="Fernie A.R."/>
            <person name="Wen W."/>
        </authorList>
    </citation>
    <scope>NUCLEOTIDE SEQUENCE [LARGE SCALE GENOMIC DNA]</scope>
    <source>
        <strain evidence="5">cv. G240</strain>
    </source>
</reference>
<dbReference type="SUPFAM" id="SSF52540">
    <property type="entry name" value="P-loop containing nucleoside triphosphate hydrolases"/>
    <property type="match status" value="1"/>
</dbReference>
<dbReference type="Pfam" id="PF21324">
    <property type="entry name" value="SHPRH_helical-2nd"/>
    <property type="match status" value="1"/>
</dbReference>
<dbReference type="Pfam" id="PF00176">
    <property type="entry name" value="SNF2-rel_dom"/>
    <property type="match status" value="1"/>
</dbReference>
<dbReference type="GO" id="GO:0016787">
    <property type="term" value="F:hydrolase activity"/>
    <property type="evidence" value="ECO:0007669"/>
    <property type="project" value="UniProtKB-KW"/>
</dbReference>
<dbReference type="PANTHER" id="PTHR45865:SF1">
    <property type="entry name" value="E3 UBIQUITIN-PROTEIN LIGASE SHPRH"/>
    <property type="match status" value="1"/>
</dbReference>
<dbReference type="EMBL" id="JACBKZ010000002">
    <property type="protein sequence ID" value="KAF5958903.1"/>
    <property type="molecule type" value="Genomic_DNA"/>
</dbReference>
<dbReference type="SMART" id="SM00490">
    <property type="entry name" value="HELICc"/>
    <property type="match status" value="1"/>
</dbReference>
<dbReference type="AlphaFoldDB" id="A0A7J7I1F8"/>
<dbReference type="Pfam" id="PF21325">
    <property type="entry name" value="SHPRH_helical-1st"/>
    <property type="match status" value="1"/>
</dbReference>
<organism evidence="4 5">
    <name type="scientific">Camellia sinensis</name>
    <name type="common">Tea plant</name>
    <name type="synonym">Thea sinensis</name>
    <dbReference type="NCBI Taxonomy" id="4442"/>
    <lineage>
        <taxon>Eukaryota</taxon>
        <taxon>Viridiplantae</taxon>
        <taxon>Streptophyta</taxon>
        <taxon>Embryophyta</taxon>
        <taxon>Tracheophyta</taxon>
        <taxon>Spermatophyta</taxon>
        <taxon>Magnoliopsida</taxon>
        <taxon>eudicotyledons</taxon>
        <taxon>Gunneridae</taxon>
        <taxon>Pentapetalae</taxon>
        <taxon>asterids</taxon>
        <taxon>Ericales</taxon>
        <taxon>Theaceae</taxon>
        <taxon>Camellia</taxon>
    </lineage>
</organism>
<keyword evidence="1" id="KW-0378">Hydrolase</keyword>
<dbReference type="PROSITE" id="PS51194">
    <property type="entry name" value="HELICASE_CTER"/>
    <property type="match status" value="1"/>
</dbReference>
<dbReference type="InterPro" id="IPR000330">
    <property type="entry name" value="SNF2_N"/>
</dbReference>
<evidence type="ECO:0000259" key="3">
    <source>
        <dbReference type="PROSITE" id="PS51194"/>
    </source>
</evidence>
<dbReference type="Gene3D" id="3.40.50.300">
    <property type="entry name" value="P-loop containing nucleotide triphosphate hydrolases"/>
    <property type="match status" value="1"/>
</dbReference>
<evidence type="ECO:0000313" key="4">
    <source>
        <dbReference type="EMBL" id="KAF5958903.1"/>
    </source>
</evidence>
<dbReference type="InterPro" id="IPR048695">
    <property type="entry name" value="SHPRH_helical_2nd"/>
</dbReference>
<accession>A0A7J7I1F8</accession>
<name>A0A7J7I1F8_CAMSI</name>
<dbReference type="PANTHER" id="PTHR45865">
    <property type="entry name" value="E3 UBIQUITIN-PROTEIN LIGASE SHPRH FAMILY MEMBER"/>
    <property type="match status" value="1"/>
</dbReference>
<dbReference type="InterPro" id="IPR049730">
    <property type="entry name" value="SNF2/RAD54-like_C"/>
</dbReference>
<dbReference type="InterPro" id="IPR001650">
    <property type="entry name" value="Helicase_C-like"/>
</dbReference>